<evidence type="ECO:0008006" key="3">
    <source>
        <dbReference type="Google" id="ProtNLM"/>
    </source>
</evidence>
<keyword evidence="2" id="KW-1185">Reference proteome</keyword>
<protein>
    <recommendedName>
        <fullName evidence="3">MarR family transcriptional regulator</fullName>
    </recommendedName>
</protein>
<dbReference type="InterPro" id="IPR036388">
    <property type="entry name" value="WH-like_DNA-bd_sf"/>
</dbReference>
<reference evidence="1 2" key="1">
    <citation type="submission" date="2024-06" db="EMBL/GenBank/DDBJ databases">
        <title>Brevundimonas sp. C11.</title>
        <authorList>
            <person name="Maltman C."/>
        </authorList>
    </citation>
    <scope>NUCLEOTIDE SEQUENCE [LARGE SCALE GENOMIC DNA]</scope>
    <source>
        <strain evidence="1 2">C11</strain>
    </source>
</reference>
<comment type="caution">
    <text evidence="1">The sequence shown here is derived from an EMBL/GenBank/DDBJ whole genome shotgun (WGS) entry which is preliminary data.</text>
</comment>
<accession>A0ABV1NJS0</accession>
<dbReference type="EMBL" id="JBEGDD010000002">
    <property type="protein sequence ID" value="MEQ7154077.1"/>
    <property type="molecule type" value="Genomic_DNA"/>
</dbReference>
<evidence type="ECO:0000313" key="1">
    <source>
        <dbReference type="EMBL" id="MEQ7154077.1"/>
    </source>
</evidence>
<gene>
    <name evidence="1" type="ORF">ABN401_02490</name>
</gene>
<proteinExistence type="predicted"/>
<organism evidence="1 2">
    <name type="scientific">Brevundimonas aurifodinae</name>
    <dbReference type="NCBI Taxonomy" id="1508312"/>
    <lineage>
        <taxon>Bacteria</taxon>
        <taxon>Pseudomonadati</taxon>
        <taxon>Pseudomonadota</taxon>
        <taxon>Alphaproteobacteria</taxon>
        <taxon>Caulobacterales</taxon>
        <taxon>Caulobacteraceae</taxon>
        <taxon>Brevundimonas</taxon>
    </lineage>
</organism>
<dbReference type="Gene3D" id="1.10.10.10">
    <property type="entry name" value="Winged helix-like DNA-binding domain superfamily/Winged helix DNA-binding domain"/>
    <property type="match status" value="1"/>
</dbReference>
<dbReference type="RefSeq" id="WP_349683257.1">
    <property type="nucleotide sequence ID" value="NZ_JBEGDD010000002.1"/>
</dbReference>
<evidence type="ECO:0000313" key="2">
    <source>
        <dbReference type="Proteomes" id="UP001445732"/>
    </source>
</evidence>
<dbReference type="SUPFAM" id="SSF46785">
    <property type="entry name" value="Winged helix' DNA-binding domain"/>
    <property type="match status" value="1"/>
</dbReference>
<sequence>MSSAMLNDHVIEDETLAESAARYVSDAFGQALHLAKVAPQGLPHFVMDRYGVWRGDIAGQPAAFMILRDALGTVAALEKHREIVRVALRTRLVILIAATLPVSARRRLVEARIGFLVPGAQLYVPEALLNLQETGEGLKPSFSDTLSPTAQVLVIAALLNQPVNDTSLTQLADRYQVSVMSMSRALDELEAHDAAEPHRVGRQRRLNLRQEKRDLWTWAEPRLVSPVRKVRLVRGDLPRDDVPLAGESALAFYTMLAGPRVETRAAPAAVWRRMARHLELEPAWLHDERAIEVQTWSYDPLVLSRTGVVDPVSLYMSMRDATDERVSQAAGQLMEGFEW</sequence>
<dbReference type="InterPro" id="IPR036390">
    <property type="entry name" value="WH_DNA-bd_sf"/>
</dbReference>
<name>A0ABV1NJS0_9CAUL</name>
<dbReference type="Proteomes" id="UP001445732">
    <property type="component" value="Unassembled WGS sequence"/>
</dbReference>